<dbReference type="Pfam" id="PF00072">
    <property type="entry name" value="Response_reg"/>
    <property type="match status" value="1"/>
</dbReference>
<dbReference type="SMART" id="SM00448">
    <property type="entry name" value="REC"/>
    <property type="match status" value="1"/>
</dbReference>
<dbReference type="GO" id="GO:0003677">
    <property type="term" value="F:DNA binding"/>
    <property type="evidence" value="ECO:0007669"/>
    <property type="project" value="UniProtKB-KW"/>
</dbReference>
<dbReference type="InterPro" id="IPR001789">
    <property type="entry name" value="Sig_transdc_resp-reg_receiver"/>
</dbReference>
<feature type="modified residue" description="4-aspartylphosphate" evidence="3">
    <location>
        <position position="55"/>
    </location>
</feature>
<sequence length="215" mass="24362">MIKVALVDDHALLRNGLANVIKSFGNYTVLFEADNGRECIDMLMAGHKPDIILLDVNMPEMNGFNTAKWLKENEPEIKVLVLTMMDDDMSIIQMMQLGAKGYILKDTKPEGLKNALHEIAERGFYFNETISDKMLSIVSNPNKDKKPKQEIQFSNQEIMFLKLCCTEKSYKEIGASMGVSARTAETMRVNMFEKLETQSRIGIVMYAIRNGIIQV</sequence>
<gene>
    <name evidence="6" type="ORF">GD597_11785</name>
</gene>
<dbReference type="SMART" id="SM00421">
    <property type="entry name" value="HTH_LUXR"/>
    <property type="match status" value="1"/>
</dbReference>
<dbReference type="PROSITE" id="PS50110">
    <property type="entry name" value="RESPONSE_REGULATORY"/>
    <property type="match status" value="1"/>
</dbReference>
<dbReference type="RefSeq" id="WP_171608075.1">
    <property type="nucleotide sequence ID" value="NZ_WHPF01000007.1"/>
</dbReference>
<accession>A0A8J8FES5</accession>
<dbReference type="InterPro" id="IPR058245">
    <property type="entry name" value="NreC/VraR/RcsB-like_REC"/>
</dbReference>
<evidence type="ECO:0000259" key="5">
    <source>
        <dbReference type="PROSITE" id="PS50110"/>
    </source>
</evidence>
<evidence type="ECO:0000259" key="4">
    <source>
        <dbReference type="PROSITE" id="PS50043"/>
    </source>
</evidence>
<dbReference type="InterPro" id="IPR000792">
    <property type="entry name" value="Tscrpt_reg_LuxR_C"/>
</dbReference>
<dbReference type="AlphaFoldDB" id="A0A8J8FES5"/>
<dbReference type="InterPro" id="IPR039420">
    <property type="entry name" value="WalR-like"/>
</dbReference>
<dbReference type="GO" id="GO:0000160">
    <property type="term" value="P:phosphorelay signal transduction system"/>
    <property type="evidence" value="ECO:0007669"/>
    <property type="project" value="InterPro"/>
</dbReference>
<feature type="domain" description="HTH luxR-type" evidence="4">
    <location>
        <begin position="146"/>
        <end position="211"/>
    </location>
</feature>
<dbReference type="InterPro" id="IPR011006">
    <property type="entry name" value="CheY-like_superfamily"/>
</dbReference>
<dbReference type="SUPFAM" id="SSF52172">
    <property type="entry name" value="CheY-like"/>
    <property type="match status" value="1"/>
</dbReference>
<dbReference type="Proteomes" id="UP000598971">
    <property type="component" value="Unassembled WGS sequence"/>
</dbReference>
<dbReference type="Pfam" id="PF00196">
    <property type="entry name" value="GerE"/>
    <property type="match status" value="1"/>
</dbReference>
<keyword evidence="7" id="KW-1185">Reference proteome</keyword>
<proteinExistence type="predicted"/>
<dbReference type="EMBL" id="WHPF01000007">
    <property type="protein sequence ID" value="NNV56142.1"/>
    <property type="molecule type" value="Genomic_DNA"/>
</dbReference>
<evidence type="ECO:0000256" key="1">
    <source>
        <dbReference type="ARBA" id="ARBA00022553"/>
    </source>
</evidence>
<protein>
    <submittedName>
        <fullName evidence="6">Response regulator</fullName>
    </submittedName>
</protein>
<name>A0A8J8FES5_9BACT</name>
<keyword evidence="1 3" id="KW-0597">Phosphoprotein</keyword>
<evidence type="ECO:0000313" key="6">
    <source>
        <dbReference type="EMBL" id="NNV56142.1"/>
    </source>
</evidence>
<comment type="caution">
    <text evidence="6">The sequence shown here is derived from an EMBL/GenBank/DDBJ whole genome shotgun (WGS) entry which is preliminary data.</text>
</comment>
<evidence type="ECO:0000256" key="2">
    <source>
        <dbReference type="ARBA" id="ARBA00023125"/>
    </source>
</evidence>
<feature type="domain" description="Response regulatory" evidence="5">
    <location>
        <begin position="3"/>
        <end position="120"/>
    </location>
</feature>
<dbReference type="PANTHER" id="PTHR43214">
    <property type="entry name" value="TWO-COMPONENT RESPONSE REGULATOR"/>
    <property type="match status" value="1"/>
</dbReference>
<dbReference type="Gene3D" id="3.40.50.2300">
    <property type="match status" value="1"/>
</dbReference>
<evidence type="ECO:0000256" key="3">
    <source>
        <dbReference type="PROSITE-ProRule" id="PRU00169"/>
    </source>
</evidence>
<dbReference type="InterPro" id="IPR016032">
    <property type="entry name" value="Sig_transdc_resp-reg_C-effctor"/>
</dbReference>
<evidence type="ECO:0000313" key="7">
    <source>
        <dbReference type="Proteomes" id="UP000598971"/>
    </source>
</evidence>
<keyword evidence="2" id="KW-0238">DNA-binding</keyword>
<dbReference type="CDD" id="cd17535">
    <property type="entry name" value="REC_NarL-like"/>
    <property type="match status" value="1"/>
</dbReference>
<dbReference type="PANTHER" id="PTHR43214:SF43">
    <property type="entry name" value="TWO-COMPONENT RESPONSE REGULATOR"/>
    <property type="match status" value="1"/>
</dbReference>
<organism evidence="6 7">
    <name type="scientific">Limnovirga soli</name>
    <dbReference type="NCBI Taxonomy" id="2656915"/>
    <lineage>
        <taxon>Bacteria</taxon>
        <taxon>Pseudomonadati</taxon>
        <taxon>Bacteroidota</taxon>
        <taxon>Chitinophagia</taxon>
        <taxon>Chitinophagales</taxon>
        <taxon>Chitinophagaceae</taxon>
        <taxon>Limnovirga</taxon>
    </lineage>
</organism>
<dbReference type="SUPFAM" id="SSF46894">
    <property type="entry name" value="C-terminal effector domain of the bipartite response regulators"/>
    <property type="match status" value="1"/>
</dbReference>
<dbReference type="GO" id="GO:0006355">
    <property type="term" value="P:regulation of DNA-templated transcription"/>
    <property type="evidence" value="ECO:0007669"/>
    <property type="project" value="InterPro"/>
</dbReference>
<dbReference type="PROSITE" id="PS50043">
    <property type="entry name" value="HTH_LUXR_2"/>
    <property type="match status" value="1"/>
</dbReference>
<reference evidence="6" key="1">
    <citation type="submission" date="2019-10" db="EMBL/GenBank/DDBJ databases">
        <title>Draft genome sequence of Panacibacter sp. KCS-6.</title>
        <authorList>
            <person name="Yim K.J."/>
        </authorList>
    </citation>
    <scope>NUCLEOTIDE SEQUENCE</scope>
    <source>
        <strain evidence="6">KCS-6</strain>
    </source>
</reference>